<dbReference type="Gene3D" id="1.10.10.10">
    <property type="entry name" value="Winged helix-like DNA-binding domain superfamily/Winged helix DNA-binding domain"/>
    <property type="match status" value="1"/>
</dbReference>
<evidence type="ECO:0000313" key="7">
    <source>
        <dbReference type="EMBL" id="SEJ43267.1"/>
    </source>
</evidence>
<keyword evidence="2" id="KW-0175">Coiled coil</keyword>
<dbReference type="PANTHER" id="PTHR33795:SF1">
    <property type="entry name" value="INSERTION ELEMENT IS150 PROTEIN INSJ"/>
    <property type="match status" value="1"/>
</dbReference>
<dbReference type="EMBL" id="FNYS01000015">
    <property type="protein sequence ID" value="SEJ16740.1"/>
    <property type="molecule type" value="Genomic_DNA"/>
</dbReference>
<evidence type="ECO:0000259" key="3">
    <source>
        <dbReference type="Pfam" id="PF13518"/>
    </source>
</evidence>
<dbReference type="InterPro" id="IPR010921">
    <property type="entry name" value="Trp_repressor/repl_initiator"/>
</dbReference>
<proteinExistence type="inferred from homology"/>
<dbReference type="InterPro" id="IPR036388">
    <property type="entry name" value="WH-like_DNA-bd_sf"/>
</dbReference>
<name>A0A1H6WVF2_9FLAO</name>
<comment type="similarity">
    <text evidence="1">Belongs to the IS150/IS1296 orfA family.</text>
</comment>
<dbReference type="InterPro" id="IPR055247">
    <property type="entry name" value="InsJ-like_HTH"/>
</dbReference>
<evidence type="ECO:0000256" key="2">
    <source>
        <dbReference type="SAM" id="Coils"/>
    </source>
</evidence>
<dbReference type="GeneID" id="82258889"/>
<evidence type="ECO:0000313" key="4">
    <source>
        <dbReference type="EMBL" id="SEJ03958.1"/>
    </source>
</evidence>
<dbReference type="Pfam" id="PF13518">
    <property type="entry name" value="HTH_28"/>
    <property type="match status" value="1"/>
</dbReference>
<dbReference type="RefSeq" id="WP_074746351.1">
    <property type="nucleotide sequence ID" value="NZ_FNYS01000010.1"/>
</dbReference>
<dbReference type="SUPFAM" id="SSF46689">
    <property type="entry name" value="Homeodomain-like"/>
    <property type="match status" value="1"/>
</dbReference>
<reference evidence="6 8" key="1">
    <citation type="submission" date="2016-10" db="EMBL/GenBank/DDBJ databases">
        <authorList>
            <person name="de Groot N.N."/>
        </authorList>
    </citation>
    <scope>NUCLEOTIDE SEQUENCE [LARGE SCALE GENOMIC DNA]</scope>
    <source>
        <strain evidence="6 8">DSM 23048</strain>
    </source>
</reference>
<gene>
    <name evidence="4" type="ORF">SAMN04488018_1101</name>
    <name evidence="5" type="ORF">SAMN04488018_1112</name>
    <name evidence="6" type="ORF">SAMN04488018_1152</name>
    <name evidence="7" type="ORF">SAMN04488018_1431</name>
</gene>
<dbReference type="EMBL" id="FNYS01000010">
    <property type="protein sequence ID" value="SEJ03958.1"/>
    <property type="molecule type" value="Genomic_DNA"/>
</dbReference>
<accession>A0A1H6WVF2</accession>
<feature type="coiled-coil region" evidence="2">
    <location>
        <begin position="138"/>
        <end position="165"/>
    </location>
</feature>
<dbReference type="GO" id="GO:0043565">
    <property type="term" value="F:sequence-specific DNA binding"/>
    <property type="evidence" value="ECO:0007669"/>
    <property type="project" value="InterPro"/>
</dbReference>
<dbReference type="EMBL" id="FNYS01000011">
    <property type="protein sequence ID" value="SEJ06852.1"/>
    <property type="molecule type" value="Genomic_DNA"/>
</dbReference>
<dbReference type="Proteomes" id="UP000183077">
    <property type="component" value="Unassembled WGS sequence"/>
</dbReference>
<evidence type="ECO:0000313" key="5">
    <source>
        <dbReference type="EMBL" id="SEJ06852.1"/>
    </source>
</evidence>
<dbReference type="AlphaFoldDB" id="A0A1H6WVF2"/>
<sequence>MSRKQKYNFEFKLRLVTIILEGKDSMCGLSGSEKISEFNLYFWLKLYEAYGEQGLRGISKNKFTIEEKVHIIQEHQNSGLSLTDTCVRYRISNPSVLFQWIAKFKSKGFKGLEDNRGVHLKKNKKITSMTKKSAIPGIKSSMTDLEKLKIENEYLRAEIAYLKKLEALAQSKQAKKKKP</sequence>
<organism evidence="6 8">
    <name type="scientific">Myroides marinus</name>
    <dbReference type="NCBI Taxonomy" id="703342"/>
    <lineage>
        <taxon>Bacteria</taxon>
        <taxon>Pseudomonadati</taxon>
        <taxon>Bacteroidota</taxon>
        <taxon>Flavobacteriia</taxon>
        <taxon>Flavobacteriales</taxon>
        <taxon>Flavobacteriaceae</taxon>
        <taxon>Myroides</taxon>
    </lineage>
</organism>
<feature type="domain" description="Insertion element IS150 protein InsJ-like helix-turn-helix" evidence="3">
    <location>
        <begin position="67"/>
        <end position="117"/>
    </location>
</feature>
<protein>
    <submittedName>
        <fullName evidence="6">Transposase</fullName>
    </submittedName>
</protein>
<dbReference type="InterPro" id="IPR052057">
    <property type="entry name" value="IS150/IS1296_orfA-like"/>
</dbReference>
<dbReference type="SUPFAM" id="SSF48295">
    <property type="entry name" value="TrpR-like"/>
    <property type="match status" value="1"/>
</dbReference>
<evidence type="ECO:0000313" key="8">
    <source>
        <dbReference type="Proteomes" id="UP000183077"/>
    </source>
</evidence>
<evidence type="ECO:0000313" key="6">
    <source>
        <dbReference type="EMBL" id="SEJ16740.1"/>
    </source>
</evidence>
<dbReference type="InterPro" id="IPR009057">
    <property type="entry name" value="Homeodomain-like_sf"/>
</dbReference>
<dbReference type="EMBL" id="FNYS01000043">
    <property type="protein sequence ID" value="SEJ43267.1"/>
    <property type="molecule type" value="Genomic_DNA"/>
</dbReference>
<dbReference type="PANTHER" id="PTHR33795">
    <property type="entry name" value="INSERTION ELEMENT IS150 PROTEIN INSJ"/>
    <property type="match status" value="1"/>
</dbReference>
<evidence type="ECO:0000256" key="1">
    <source>
        <dbReference type="ARBA" id="ARBA00038232"/>
    </source>
</evidence>